<accession>A0A0F9GQ40</accession>
<protein>
    <submittedName>
        <fullName evidence="1">Uncharacterized protein</fullName>
    </submittedName>
</protein>
<proteinExistence type="predicted"/>
<gene>
    <name evidence="1" type="ORF">LCGC14_1799140</name>
</gene>
<reference evidence="1" key="1">
    <citation type="journal article" date="2015" name="Nature">
        <title>Complex archaea that bridge the gap between prokaryotes and eukaryotes.</title>
        <authorList>
            <person name="Spang A."/>
            <person name="Saw J.H."/>
            <person name="Jorgensen S.L."/>
            <person name="Zaremba-Niedzwiedzka K."/>
            <person name="Martijn J."/>
            <person name="Lind A.E."/>
            <person name="van Eijk R."/>
            <person name="Schleper C."/>
            <person name="Guy L."/>
            <person name="Ettema T.J."/>
        </authorList>
    </citation>
    <scope>NUCLEOTIDE SEQUENCE</scope>
</reference>
<organism evidence="1">
    <name type="scientific">marine sediment metagenome</name>
    <dbReference type="NCBI Taxonomy" id="412755"/>
    <lineage>
        <taxon>unclassified sequences</taxon>
        <taxon>metagenomes</taxon>
        <taxon>ecological metagenomes</taxon>
    </lineage>
</organism>
<comment type="caution">
    <text evidence="1">The sequence shown here is derived from an EMBL/GenBank/DDBJ whole genome shotgun (WGS) entry which is preliminary data.</text>
</comment>
<name>A0A0F9GQ40_9ZZZZ</name>
<sequence>MTQTVNVIPVELTELRAASTASGGSALTTTLSHITLATPGFGADYMSITPRNFSGAAVVRYLLNPYLKIFYTTDGGLAN</sequence>
<dbReference type="EMBL" id="LAZR01017306">
    <property type="protein sequence ID" value="KKM00970.1"/>
    <property type="molecule type" value="Genomic_DNA"/>
</dbReference>
<dbReference type="AlphaFoldDB" id="A0A0F9GQ40"/>
<evidence type="ECO:0000313" key="1">
    <source>
        <dbReference type="EMBL" id="KKM00970.1"/>
    </source>
</evidence>
<feature type="non-terminal residue" evidence="1">
    <location>
        <position position="79"/>
    </location>
</feature>